<evidence type="ECO:0000313" key="3">
    <source>
        <dbReference type="Proteomes" id="UP000238823"/>
    </source>
</evidence>
<dbReference type="OrthoDB" id="5652862at2"/>
<proteinExistence type="predicted"/>
<gene>
    <name evidence="2" type="ORF">ENSA7_07110</name>
</gene>
<dbReference type="Proteomes" id="UP000238823">
    <property type="component" value="Unassembled WGS sequence"/>
</dbReference>
<dbReference type="RefSeq" id="WP_106087784.1">
    <property type="nucleotide sequence ID" value="NZ_PVNL01000015.1"/>
</dbReference>
<sequence>MSDALIVGGGLAGAALAIRLATAGRAVTLLERSTGPHDKVCGEFLSSEGVAMLASLGVDVSALGAVAIQAVRLCSRRQVTAAPLPFAGASLSRRVLDEALLERAAAAGARILRGTRVSELTRDGAAWSARIAGGSQLAGRSVFLATGKHDLRSHKRPPGVQADLVAFKLHWRLTPSETAKLEGHVELVLFEGGYAGLQLIERGRANLCLVIRRQRLLALGQRWERVLHAIRRESAHLDARLAGAHAYQRRPLALSAIPYGYVRRYTNGLWRLGDQAAVIPSFTGDGMSIALHSANLAASIYLHGGSAQDYQGQLARDVGPRIELATRLSRALVQRRGQRVLALAAWIWPGLMSTVATHTRVPDRVLAVAARRRP</sequence>
<dbReference type="AlphaFoldDB" id="A0A2S9YX63"/>
<name>A0A2S9YX63_9BACT</name>
<dbReference type="EMBL" id="PVNL01000015">
    <property type="protein sequence ID" value="PRQ09649.1"/>
    <property type="molecule type" value="Genomic_DNA"/>
</dbReference>
<dbReference type="InterPro" id="IPR036188">
    <property type="entry name" value="FAD/NAD-bd_sf"/>
</dbReference>
<reference evidence="2 3" key="1">
    <citation type="submission" date="2018-03" db="EMBL/GenBank/DDBJ databases">
        <title>Draft Genome Sequences of the Obligatory Marine Myxobacteria Enhygromyxa salina SWB007.</title>
        <authorList>
            <person name="Poehlein A."/>
            <person name="Moghaddam J.A."/>
            <person name="Harms H."/>
            <person name="Alanjari M."/>
            <person name="Koenig G.M."/>
            <person name="Daniel R."/>
            <person name="Schaeberle T.F."/>
        </authorList>
    </citation>
    <scope>NUCLEOTIDE SEQUENCE [LARGE SCALE GENOMIC DNA]</scope>
    <source>
        <strain evidence="2 3">SWB007</strain>
    </source>
</reference>
<dbReference type="InterPro" id="IPR050407">
    <property type="entry name" value="Geranylgeranyl_reductase"/>
</dbReference>
<feature type="domain" description="FAD-binding" evidence="1">
    <location>
        <begin position="3"/>
        <end position="133"/>
    </location>
</feature>
<dbReference type="PANTHER" id="PTHR42685">
    <property type="entry name" value="GERANYLGERANYL DIPHOSPHATE REDUCTASE"/>
    <property type="match status" value="1"/>
</dbReference>
<dbReference type="InterPro" id="IPR002938">
    <property type="entry name" value="FAD-bd"/>
</dbReference>
<accession>A0A2S9YX63</accession>
<organism evidence="2 3">
    <name type="scientific">Enhygromyxa salina</name>
    <dbReference type="NCBI Taxonomy" id="215803"/>
    <lineage>
        <taxon>Bacteria</taxon>
        <taxon>Pseudomonadati</taxon>
        <taxon>Myxococcota</taxon>
        <taxon>Polyangia</taxon>
        <taxon>Nannocystales</taxon>
        <taxon>Nannocystaceae</taxon>
        <taxon>Enhygromyxa</taxon>
    </lineage>
</organism>
<evidence type="ECO:0000259" key="1">
    <source>
        <dbReference type="Pfam" id="PF01494"/>
    </source>
</evidence>
<dbReference type="Pfam" id="PF01494">
    <property type="entry name" value="FAD_binding_3"/>
    <property type="match status" value="1"/>
</dbReference>
<protein>
    <recommendedName>
        <fullName evidence="1">FAD-binding domain-containing protein</fullName>
    </recommendedName>
</protein>
<comment type="caution">
    <text evidence="2">The sequence shown here is derived from an EMBL/GenBank/DDBJ whole genome shotgun (WGS) entry which is preliminary data.</text>
</comment>
<evidence type="ECO:0000313" key="2">
    <source>
        <dbReference type="EMBL" id="PRQ09649.1"/>
    </source>
</evidence>
<dbReference type="PANTHER" id="PTHR42685:SF19">
    <property type="entry name" value="POSSIBLE OXIDOREDUCTASE"/>
    <property type="match status" value="1"/>
</dbReference>
<dbReference type="SUPFAM" id="SSF51905">
    <property type="entry name" value="FAD/NAD(P)-binding domain"/>
    <property type="match status" value="1"/>
</dbReference>
<dbReference type="Gene3D" id="3.50.50.60">
    <property type="entry name" value="FAD/NAD(P)-binding domain"/>
    <property type="match status" value="1"/>
</dbReference>
<dbReference type="GO" id="GO:0071949">
    <property type="term" value="F:FAD binding"/>
    <property type="evidence" value="ECO:0007669"/>
    <property type="project" value="InterPro"/>
</dbReference>